<name>A0A1B3B0I9_9CAUD</name>
<dbReference type="KEGG" id="vg:29067919"/>
<dbReference type="EMBL" id="KX557281">
    <property type="protein sequence ID" value="AOE44537.1"/>
    <property type="molecule type" value="Genomic_DNA"/>
</dbReference>
<organism evidence="1 2">
    <name type="scientific">Gordonia phage Jumbo</name>
    <dbReference type="NCBI Taxonomy" id="1887650"/>
    <lineage>
        <taxon>Viruses</taxon>
        <taxon>Duplodnaviria</taxon>
        <taxon>Heunggongvirae</taxon>
        <taxon>Uroviricota</taxon>
        <taxon>Caudoviricetes</taxon>
        <taxon>Gorjumvirus</taxon>
        <taxon>Gorjumvirus jumbo</taxon>
    </lineage>
</organism>
<accession>A0A1B3B0I9</accession>
<keyword evidence="2" id="KW-1185">Reference proteome</keyword>
<reference evidence="2" key="1">
    <citation type="submission" date="2016-07" db="EMBL/GenBank/DDBJ databases">
        <authorList>
            <person name="Florea S."/>
            <person name="Webb J.S."/>
            <person name="Jaromczyk J."/>
            <person name="Schardl C.L."/>
        </authorList>
    </citation>
    <scope>NUCLEOTIDE SEQUENCE [LARGE SCALE GENOMIC DNA]</scope>
</reference>
<dbReference type="GeneID" id="29067919"/>
<dbReference type="RefSeq" id="YP_009290991.1">
    <property type="nucleotide sequence ID" value="NC_031109.1"/>
</dbReference>
<sequence length="99" mass="11371">MALKEVPFEDYEAPPHDGIWPDNFLINKDWVDQNVNYQFTVLPNSGSMSIRRQDSETGEGLLEISHLAVADHITTVIYRINETVLIEDTDVECYEMIRG</sequence>
<dbReference type="Proteomes" id="UP000203357">
    <property type="component" value="Segment"/>
</dbReference>
<protein>
    <submittedName>
        <fullName evidence="1">Uncharacterized protein</fullName>
    </submittedName>
</protein>
<evidence type="ECO:0000313" key="2">
    <source>
        <dbReference type="Proteomes" id="UP000203357"/>
    </source>
</evidence>
<gene>
    <name evidence="1" type="primary">26</name>
    <name evidence="1" type="ORF">SEA_JUMBO_26</name>
</gene>
<proteinExistence type="predicted"/>
<evidence type="ECO:0000313" key="1">
    <source>
        <dbReference type="EMBL" id="AOE44537.1"/>
    </source>
</evidence>